<organism evidence="14 15">
    <name type="scientific">Haloechinothrix aidingensis</name>
    <dbReference type="NCBI Taxonomy" id="2752311"/>
    <lineage>
        <taxon>Bacteria</taxon>
        <taxon>Bacillati</taxon>
        <taxon>Actinomycetota</taxon>
        <taxon>Actinomycetes</taxon>
        <taxon>Pseudonocardiales</taxon>
        <taxon>Pseudonocardiaceae</taxon>
        <taxon>Haloechinothrix</taxon>
    </lineage>
</organism>
<gene>
    <name evidence="12" type="primary">rbsK</name>
    <name evidence="14" type="ORF">H0B56_19205</name>
</gene>
<evidence type="ECO:0000256" key="1">
    <source>
        <dbReference type="ARBA" id="ARBA00005380"/>
    </source>
</evidence>
<keyword evidence="5 12" id="KW-0479">Metal-binding</keyword>
<keyword evidence="9 12" id="KW-0460">Magnesium</keyword>
<sequence length="310" mass="31312">MDVGTSHPEVVVVGSLNMDDVVPVAQLPGPGETLLGGEVHESVGGKGANQAIAAARLGRTVACVGLVGADSAGAAIRGRLRDEGVAVEAIGTDGHARTGKAYVFVESAGENTIVVSPGANGLLGAEQVYAAREMLSRASAVIVQMEIPDEAIAEAIRLAGGTVILNPAPARPVPAKILRQVDVLVPNRSELGVLTGEDEPHTVARAGELALRVTDPGAVAVTLGERGALLIRDGAPVHVPAAEVPVVDSTGAGDTFCGALADALVRGEDLPAAVEWAVRASAYAVSAVGAQSAMPFRAQLCEPRTRASCA</sequence>
<dbReference type="UniPathway" id="UPA00916">
    <property type="reaction ID" value="UER00889"/>
</dbReference>
<comment type="similarity">
    <text evidence="12">Belongs to the carbohydrate kinase PfkB family. Ribokinase subfamily.</text>
</comment>
<dbReference type="CDD" id="cd01174">
    <property type="entry name" value="ribokinase"/>
    <property type="match status" value="1"/>
</dbReference>
<comment type="similarity">
    <text evidence="1">Belongs to the carbohydrate kinase pfkB family.</text>
</comment>
<evidence type="ECO:0000256" key="10">
    <source>
        <dbReference type="ARBA" id="ARBA00022958"/>
    </source>
</evidence>
<feature type="binding site" evidence="12">
    <location>
        <position position="146"/>
    </location>
    <ligand>
        <name>substrate</name>
    </ligand>
</feature>
<evidence type="ECO:0000256" key="11">
    <source>
        <dbReference type="ARBA" id="ARBA00023277"/>
    </source>
</evidence>
<comment type="caution">
    <text evidence="12">Lacks conserved residue(s) required for the propagation of feature annotation.</text>
</comment>
<comment type="subcellular location">
    <subcellularLocation>
        <location evidence="12">Cytoplasm</location>
    </subcellularLocation>
</comment>
<evidence type="ECO:0000313" key="15">
    <source>
        <dbReference type="Proteomes" id="UP000582974"/>
    </source>
</evidence>
<comment type="pathway">
    <text evidence="12">Carbohydrate metabolism; D-ribose degradation; D-ribose 5-phosphate from beta-D-ribopyranose: step 2/2.</text>
</comment>
<dbReference type="PRINTS" id="PR00990">
    <property type="entry name" value="RIBOKINASE"/>
</dbReference>
<dbReference type="InterPro" id="IPR011877">
    <property type="entry name" value="Ribokinase"/>
</dbReference>
<protein>
    <recommendedName>
        <fullName evidence="3 12">Ribokinase</fullName>
        <shortName evidence="12">RK</shortName>
        <ecNumber evidence="2 12">2.7.1.15</ecNumber>
    </recommendedName>
</protein>
<dbReference type="InterPro" id="IPR011611">
    <property type="entry name" value="PfkB_dom"/>
</dbReference>
<feature type="binding site" evidence="12">
    <location>
        <begin position="222"/>
        <end position="227"/>
    </location>
    <ligand>
        <name>ATP</name>
        <dbReference type="ChEBI" id="CHEBI:30616"/>
    </ligand>
</feature>
<dbReference type="Pfam" id="PF00294">
    <property type="entry name" value="PfkB"/>
    <property type="match status" value="1"/>
</dbReference>
<keyword evidence="15" id="KW-1185">Reference proteome</keyword>
<accession>A0A838AEU1</accession>
<proteinExistence type="inferred from homology"/>
<feature type="binding site" evidence="12">
    <location>
        <begin position="45"/>
        <end position="49"/>
    </location>
    <ligand>
        <name>substrate</name>
    </ligand>
</feature>
<feature type="binding site" evidence="12">
    <location>
        <position position="289"/>
    </location>
    <ligand>
        <name>K(+)</name>
        <dbReference type="ChEBI" id="CHEBI:29103"/>
    </ligand>
</feature>
<evidence type="ECO:0000256" key="9">
    <source>
        <dbReference type="ARBA" id="ARBA00022842"/>
    </source>
</evidence>
<dbReference type="PANTHER" id="PTHR10584">
    <property type="entry name" value="SUGAR KINASE"/>
    <property type="match status" value="1"/>
</dbReference>
<keyword evidence="6 12" id="KW-0547">Nucleotide-binding</keyword>
<dbReference type="GO" id="GO:0046872">
    <property type="term" value="F:metal ion binding"/>
    <property type="evidence" value="ECO:0007669"/>
    <property type="project" value="UniProtKB-KW"/>
</dbReference>
<dbReference type="EC" id="2.7.1.15" evidence="2 12"/>
<evidence type="ECO:0000256" key="4">
    <source>
        <dbReference type="ARBA" id="ARBA00022679"/>
    </source>
</evidence>
<dbReference type="PROSITE" id="PS00584">
    <property type="entry name" value="PFKB_KINASES_2"/>
    <property type="match status" value="1"/>
</dbReference>
<feature type="binding site" evidence="12">
    <location>
        <position position="287"/>
    </location>
    <ligand>
        <name>K(+)</name>
        <dbReference type="ChEBI" id="CHEBI:29103"/>
    </ligand>
</feature>
<dbReference type="SUPFAM" id="SSF53613">
    <property type="entry name" value="Ribokinase-like"/>
    <property type="match status" value="1"/>
</dbReference>
<keyword evidence="8 12" id="KW-0067">ATP-binding</keyword>
<comment type="catalytic activity">
    <reaction evidence="12">
        <text>D-ribose + ATP = D-ribose 5-phosphate + ADP + H(+)</text>
        <dbReference type="Rhea" id="RHEA:13697"/>
        <dbReference type="ChEBI" id="CHEBI:15378"/>
        <dbReference type="ChEBI" id="CHEBI:30616"/>
        <dbReference type="ChEBI" id="CHEBI:47013"/>
        <dbReference type="ChEBI" id="CHEBI:78346"/>
        <dbReference type="ChEBI" id="CHEBI:456216"/>
        <dbReference type="EC" id="2.7.1.15"/>
    </reaction>
</comment>
<evidence type="ECO:0000256" key="8">
    <source>
        <dbReference type="ARBA" id="ARBA00022840"/>
    </source>
</evidence>
<feature type="binding site" evidence="12">
    <location>
        <begin position="17"/>
        <end position="19"/>
    </location>
    <ligand>
        <name>substrate</name>
    </ligand>
</feature>
<dbReference type="InterPro" id="IPR029056">
    <property type="entry name" value="Ribokinase-like"/>
</dbReference>
<dbReference type="RefSeq" id="WP_180894505.1">
    <property type="nucleotide sequence ID" value="NZ_JACCKD010000008.1"/>
</dbReference>
<dbReference type="EMBL" id="JACCKD010000008">
    <property type="protein sequence ID" value="MBA0127677.1"/>
    <property type="molecule type" value="Genomic_DNA"/>
</dbReference>
<keyword evidence="4 12" id="KW-0808">Transferase</keyword>
<feature type="binding site" evidence="12">
    <location>
        <begin position="253"/>
        <end position="254"/>
    </location>
    <ligand>
        <name>ATP</name>
        <dbReference type="ChEBI" id="CHEBI:30616"/>
    </ligand>
</feature>
<evidence type="ECO:0000256" key="2">
    <source>
        <dbReference type="ARBA" id="ARBA00012035"/>
    </source>
</evidence>
<feature type="binding site" evidence="12">
    <location>
        <position position="250"/>
    </location>
    <ligand>
        <name>K(+)</name>
        <dbReference type="ChEBI" id="CHEBI:29103"/>
    </ligand>
</feature>
<dbReference type="PANTHER" id="PTHR10584:SF166">
    <property type="entry name" value="RIBOKINASE"/>
    <property type="match status" value="1"/>
</dbReference>
<feature type="domain" description="Carbohydrate kinase PfkB" evidence="13">
    <location>
        <begin position="9"/>
        <end position="295"/>
    </location>
</feature>
<evidence type="ECO:0000256" key="6">
    <source>
        <dbReference type="ARBA" id="ARBA00022741"/>
    </source>
</evidence>
<feature type="binding site" evidence="12">
    <location>
        <position position="187"/>
    </location>
    <ligand>
        <name>ATP</name>
        <dbReference type="ChEBI" id="CHEBI:30616"/>
    </ligand>
</feature>
<dbReference type="GO" id="GO:0019303">
    <property type="term" value="P:D-ribose catabolic process"/>
    <property type="evidence" value="ECO:0007669"/>
    <property type="project" value="UniProtKB-UniRule"/>
</dbReference>
<dbReference type="InterPro" id="IPR002139">
    <property type="entry name" value="Ribo/fructo_kinase"/>
</dbReference>
<evidence type="ECO:0000259" key="13">
    <source>
        <dbReference type="Pfam" id="PF00294"/>
    </source>
</evidence>
<keyword evidence="10 12" id="KW-0630">Potassium</keyword>
<keyword evidence="12" id="KW-0963">Cytoplasm</keyword>
<comment type="activity regulation">
    <text evidence="12">Activated by a monovalent cation that binds near, but not in, the active site. The most likely occupant of the site in vivo is potassium. Ion binding induces a conformational change that may alter substrate affinity.</text>
</comment>
<comment type="subunit">
    <text evidence="12">Homodimer.</text>
</comment>
<comment type="caution">
    <text evidence="14">The sequence shown here is derived from an EMBL/GenBank/DDBJ whole genome shotgun (WGS) entry which is preliminary data.</text>
</comment>
<dbReference type="GO" id="GO:0004747">
    <property type="term" value="F:ribokinase activity"/>
    <property type="evidence" value="ECO:0007669"/>
    <property type="project" value="UniProtKB-UniRule"/>
</dbReference>
<name>A0A838AEU1_9PSEU</name>
<feature type="binding site" evidence="12">
    <location>
        <position position="254"/>
    </location>
    <ligand>
        <name>substrate</name>
    </ligand>
</feature>
<comment type="cofactor">
    <cofactor evidence="12">
        <name>Mg(2+)</name>
        <dbReference type="ChEBI" id="CHEBI:18420"/>
    </cofactor>
    <text evidence="12">Requires a divalent cation, most likely magnesium in vivo, as an electrophilic catalyst to aid phosphoryl group transfer. It is the chelate of the metal and the nucleotide that is the actual substrate.</text>
</comment>
<keyword evidence="7 12" id="KW-0418">Kinase</keyword>
<dbReference type="Gene3D" id="3.40.1190.20">
    <property type="match status" value="1"/>
</dbReference>
<dbReference type="AlphaFoldDB" id="A0A838AEU1"/>
<evidence type="ECO:0000256" key="12">
    <source>
        <dbReference type="HAMAP-Rule" id="MF_01987"/>
    </source>
</evidence>
<feature type="active site" description="Proton acceptor" evidence="12">
    <location>
        <position position="254"/>
    </location>
</feature>
<evidence type="ECO:0000256" key="5">
    <source>
        <dbReference type="ARBA" id="ARBA00022723"/>
    </source>
</evidence>
<keyword evidence="11 12" id="KW-0119">Carbohydrate metabolism</keyword>
<evidence type="ECO:0000313" key="14">
    <source>
        <dbReference type="EMBL" id="MBA0127677.1"/>
    </source>
</evidence>
<comment type="function">
    <text evidence="12">Catalyzes the phosphorylation of ribose at O-5 in a reaction requiring ATP and magnesium. The resulting D-ribose-5-phosphate can then be used either for sythesis of nucleotides, histidine, and tryptophan, or as a component of the pentose phosphate pathway.</text>
</comment>
<evidence type="ECO:0000256" key="3">
    <source>
        <dbReference type="ARBA" id="ARBA00016943"/>
    </source>
</evidence>
<dbReference type="InterPro" id="IPR002173">
    <property type="entry name" value="Carboh/pur_kinase_PfkB_CS"/>
</dbReference>
<dbReference type="HAMAP" id="MF_01987">
    <property type="entry name" value="Ribokinase"/>
    <property type="match status" value="1"/>
</dbReference>
<feature type="binding site" evidence="12">
    <location>
        <position position="248"/>
    </location>
    <ligand>
        <name>K(+)</name>
        <dbReference type="ChEBI" id="CHEBI:29103"/>
    </ligand>
</feature>
<dbReference type="GO" id="GO:0005524">
    <property type="term" value="F:ATP binding"/>
    <property type="evidence" value="ECO:0007669"/>
    <property type="project" value="UniProtKB-UniRule"/>
</dbReference>
<dbReference type="Proteomes" id="UP000582974">
    <property type="component" value="Unassembled WGS sequence"/>
</dbReference>
<evidence type="ECO:0000256" key="7">
    <source>
        <dbReference type="ARBA" id="ARBA00022777"/>
    </source>
</evidence>
<dbReference type="GO" id="GO:0005829">
    <property type="term" value="C:cytosol"/>
    <property type="evidence" value="ECO:0007669"/>
    <property type="project" value="TreeGrafter"/>
</dbReference>
<feature type="binding site" evidence="12">
    <location>
        <position position="284"/>
    </location>
    <ligand>
        <name>K(+)</name>
        <dbReference type="ChEBI" id="CHEBI:29103"/>
    </ligand>
</feature>
<reference evidence="14 15" key="1">
    <citation type="submission" date="2020-07" db="EMBL/GenBank/DDBJ databases">
        <title>Genome of Haloechinothrix sp.</title>
        <authorList>
            <person name="Tang S.-K."/>
            <person name="Yang L."/>
            <person name="Zhu W.-Y."/>
        </authorList>
    </citation>
    <scope>NUCLEOTIDE SEQUENCE [LARGE SCALE GENOMIC DNA]</scope>
    <source>
        <strain evidence="14 15">YIM 98757</strain>
    </source>
</reference>